<evidence type="ECO:0000256" key="1">
    <source>
        <dbReference type="SAM" id="Coils"/>
    </source>
</evidence>
<dbReference type="Gene3D" id="3.40.50.300">
    <property type="entry name" value="P-loop containing nucleotide triphosphate hydrolases"/>
    <property type="match status" value="2"/>
</dbReference>
<reference evidence="4 5" key="1">
    <citation type="submission" date="2018-06" db="EMBL/GenBank/DDBJ databases">
        <title>Genomic Encyclopedia of Type Strains, Phase IV (KMG-IV): sequencing the most valuable type-strain genomes for metagenomic binning, comparative biology and taxonomic classification.</title>
        <authorList>
            <person name="Goeker M."/>
        </authorList>
    </citation>
    <scope>NUCLEOTIDE SEQUENCE [LARGE SCALE GENOMIC DNA]</scope>
    <source>
        <strain evidence="4 5">DSM 30166</strain>
    </source>
</reference>
<keyword evidence="5" id="KW-1185">Reference proteome</keyword>
<feature type="coiled-coil region" evidence="1">
    <location>
        <begin position="720"/>
        <end position="774"/>
    </location>
</feature>
<evidence type="ECO:0000256" key="2">
    <source>
        <dbReference type="SAM" id="MobiDB-lite"/>
    </source>
</evidence>
<feature type="compositionally biased region" description="Polar residues" evidence="2">
    <location>
        <begin position="485"/>
        <end position="495"/>
    </location>
</feature>
<name>A0A366ICA4_9GAMM</name>
<feature type="compositionally biased region" description="Low complexity" evidence="2">
    <location>
        <begin position="384"/>
        <end position="404"/>
    </location>
</feature>
<dbReference type="Pfam" id="PF13558">
    <property type="entry name" value="SbcC_Walker_B"/>
    <property type="match status" value="1"/>
</dbReference>
<keyword evidence="1" id="KW-0175">Coiled coil</keyword>
<gene>
    <name evidence="4" type="ORF">DES54_101263</name>
</gene>
<feature type="region of interest" description="Disordered" evidence="2">
    <location>
        <begin position="465"/>
        <end position="496"/>
    </location>
</feature>
<dbReference type="PANTHER" id="PTHR32114">
    <property type="entry name" value="ABC TRANSPORTER ABCH.3"/>
    <property type="match status" value="1"/>
</dbReference>
<feature type="coiled-coil region" evidence="1">
    <location>
        <begin position="879"/>
        <end position="913"/>
    </location>
</feature>
<accession>A0A366ICA4</accession>
<proteinExistence type="predicted"/>
<dbReference type="PANTHER" id="PTHR32114:SF2">
    <property type="entry name" value="ABC TRANSPORTER ABCH.3"/>
    <property type="match status" value="1"/>
</dbReference>
<dbReference type="SUPFAM" id="SSF52540">
    <property type="entry name" value="P-loop containing nucleoside triphosphate hydrolases"/>
    <property type="match status" value="1"/>
</dbReference>
<dbReference type="Proteomes" id="UP000253046">
    <property type="component" value="Unassembled WGS sequence"/>
</dbReference>
<dbReference type="InterPro" id="IPR038729">
    <property type="entry name" value="Rad50/SbcC_AAA"/>
</dbReference>
<keyword evidence="4" id="KW-0540">Nuclease</keyword>
<evidence type="ECO:0000313" key="5">
    <source>
        <dbReference type="Proteomes" id="UP000253046"/>
    </source>
</evidence>
<evidence type="ECO:0000259" key="3">
    <source>
        <dbReference type="Pfam" id="PF13476"/>
    </source>
</evidence>
<dbReference type="Pfam" id="PF13476">
    <property type="entry name" value="AAA_23"/>
    <property type="match status" value="1"/>
</dbReference>
<feature type="domain" description="Rad50/SbcC-type AAA" evidence="3">
    <location>
        <begin position="5"/>
        <end position="238"/>
    </location>
</feature>
<feature type="compositionally biased region" description="Polar residues" evidence="2">
    <location>
        <begin position="465"/>
        <end position="477"/>
    </location>
</feature>
<dbReference type="GO" id="GO:0016887">
    <property type="term" value="F:ATP hydrolysis activity"/>
    <property type="evidence" value="ECO:0007669"/>
    <property type="project" value="InterPro"/>
</dbReference>
<dbReference type="AlphaFoldDB" id="A0A366ICA4"/>
<dbReference type="InterPro" id="IPR027417">
    <property type="entry name" value="P-loop_NTPase"/>
</dbReference>
<protein>
    <submittedName>
        <fullName evidence="4">Exonuclease SbcC</fullName>
    </submittedName>
</protein>
<dbReference type="GO" id="GO:0004527">
    <property type="term" value="F:exonuclease activity"/>
    <property type="evidence" value="ECO:0007669"/>
    <property type="project" value="UniProtKB-KW"/>
</dbReference>
<evidence type="ECO:0000313" key="4">
    <source>
        <dbReference type="EMBL" id="RBP67741.1"/>
    </source>
</evidence>
<feature type="region of interest" description="Disordered" evidence="2">
    <location>
        <begin position="371"/>
        <end position="404"/>
    </location>
</feature>
<dbReference type="GO" id="GO:0006302">
    <property type="term" value="P:double-strand break repair"/>
    <property type="evidence" value="ECO:0007669"/>
    <property type="project" value="InterPro"/>
</dbReference>
<comment type="caution">
    <text evidence="4">The sequence shown here is derived from an EMBL/GenBank/DDBJ whole genome shotgun (WGS) entry which is preliminary data.</text>
</comment>
<keyword evidence="4" id="KW-0269">Exonuclease</keyword>
<feature type="coiled-coil region" evidence="1">
    <location>
        <begin position="963"/>
        <end position="994"/>
    </location>
</feature>
<dbReference type="RefSeq" id="WP_113864816.1">
    <property type="nucleotide sequence ID" value="NZ_AGJP01000001.1"/>
</dbReference>
<feature type="coiled-coil region" evidence="1">
    <location>
        <begin position="200"/>
        <end position="238"/>
    </location>
</feature>
<sequence length="1232" mass="141030">MKILSLRLKNLNALQGEWKIDFTQEPFSSNGLFAITGPTGAGKTTLLDAICLALYHETPRLKNISAGQNELMTRGTAECLAEVEFEVRGVGYRAFWSQRRARNAAQGNLQTPKAELALIENGKILSEKLTDKLAMTADITGLNFDRFTRSMMLSQGQFAAFLNANANDRAELLEELTGTDIYGLISERVFDRHKQARNALDTLQAKAAGIELLNDEQRQQLENELAALLRQEQNVNAERELALTHQRWFDLLAQRQSSLATAKTQHAAAETAMLQAQPQLAKLAQSEPAEKLRPLQQERERYQRESADLTQQVVRLMEQQQTQTATLAALREQEEQAVQTLREHANFRQQQETLINEQVIPLDHQIKTLQQQAEKQRQEREQAVARQQATQHQQAQNEQQRQTTRQQIEQLTAYQQQHVHHQHWGEHLSLWRAQFQRQQQLQDETTNLRQKQTAFAGQAEQLRQTAGSLTAQQSARQATVEEAQRQFTQHQQTMDAQEAAQPLAALYQQLSQSISWRPERQQLATTLALFQRLTLRQQQVEKQQNPLRESIQQLETEQKQQRKTWEQRRDHLADMEKCYQLELRIVQLEAERDRLQPGEACPLCGSTHHPAIASYQALRPSQTEQRLLQLRQETSQSENALTHGDARLASLNQQFQQQSEEACRLADEYQTLLQQWQEVSKRLQVEFPPDQAAEVTDWLTQSEIREQQIQQQIVVREQAQKQWQESKDSLTNANAALQNTQPAIALNNQQQQTLQQAQDEVQQSLQRLHTQQTQHQQSLADTLKTFALPLPAITEQADWLAQRTDEWQRWRNTEQALQQNVNQLTALETQYHHLTNMLAETTQQAQALTQQQALLCKALEACRQQRRQIFGRQQTAEVSNQLRQLSQHYEQACQQVQQQRQQTESTLSRLNGELSSVIQQHTRVAALTQQAAQHFAQALQQSGFSDETAFNHALLDEQECCRLQEWREKLSQARQQAIALYQQAEQQLLTHRQQRPATLAEDATPPAIEQALAAHQEKMKANHQQQGEIRQRLNDDQRHRQNQQALLTEIAQSQQHYDDWSCLNDLIGSQKGDKFRRFAQGLTLDHLVYLANRQLSRLHGRYQLQRKTSEELELQVVDTWQADAIRDTRTLSGGESFLVSLALALALSDLVSNKTSIDSLFLDEGFGTLDAETLDIALDALDNLNASGKTIGVISHVEAMKERIPVQIKVEKVNGLGLSRLAPQFARCGGAE</sequence>
<dbReference type="EMBL" id="QNRY01000001">
    <property type="protein sequence ID" value="RBP67741.1"/>
    <property type="molecule type" value="Genomic_DNA"/>
</dbReference>
<organism evidence="4 5">
    <name type="scientific">Brenneria salicis ATCC 15712 = DSM 30166</name>
    <dbReference type="NCBI Taxonomy" id="714314"/>
    <lineage>
        <taxon>Bacteria</taxon>
        <taxon>Pseudomonadati</taxon>
        <taxon>Pseudomonadota</taxon>
        <taxon>Gammaproteobacteria</taxon>
        <taxon>Enterobacterales</taxon>
        <taxon>Pectobacteriaceae</taxon>
        <taxon>Brenneria</taxon>
    </lineage>
</organism>
<keyword evidence="4" id="KW-0378">Hydrolase</keyword>
<dbReference type="OrthoDB" id="9795626at2"/>
<feature type="coiled-coil region" evidence="1">
    <location>
        <begin position="824"/>
        <end position="851"/>
    </location>
</feature>
<feature type="compositionally biased region" description="Basic and acidic residues" evidence="2">
    <location>
        <begin position="374"/>
        <end position="383"/>
    </location>
</feature>